<sequence length="71" mass="7529">MVGILEGLVSPLLELPWPPAALLSEVSEQADCVSRRSKSEASLPLRLLARLPALLPARLPGRLADFLGSGI</sequence>
<dbReference type="Proteomes" id="UP000001075">
    <property type="component" value="Unassembled WGS sequence"/>
</dbReference>
<name>G3HN73_CRIGR</name>
<dbReference type="InParanoid" id="G3HN73"/>
<dbReference type="EMBL" id="JH000537">
    <property type="protein sequence ID" value="EGV92573.1"/>
    <property type="molecule type" value="Genomic_DNA"/>
</dbReference>
<protein>
    <submittedName>
        <fullName evidence="1">Uncharacterized protein</fullName>
    </submittedName>
</protein>
<accession>G3HN73</accession>
<dbReference type="AlphaFoldDB" id="G3HN73"/>
<evidence type="ECO:0000313" key="2">
    <source>
        <dbReference type="Proteomes" id="UP000001075"/>
    </source>
</evidence>
<evidence type="ECO:0000313" key="1">
    <source>
        <dbReference type="EMBL" id="EGV92573.1"/>
    </source>
</evidence>
<proteinExistence type="predicted"/>
<gene>
    <name evidence="1" type="ORF">I79_012207</name>
</gene>
<reference evidence="2" key="1">
    <citation type="journal article" date="2011" name="Nat. Biotechnol.">
        <title>The genomic sequence of the Chinese hamster ovary (CHO)-K1 cell line.</title>
        <authorList>
            <person name="Xu X."/>
            <person name="Nagarajan H."/>
            <person name="Lewis N.E."/>
            <person name="Pan S."/>
            <person name="Cai Z."/>
            <person name="Liu X."/>
            <person name="Chen W."/>
            <person name="Xie M."/>
            <person name="Wang W."/>
            <person name="Hammond S."/>
            <person name="Andersen M.R."/>
            <person name="Neff N."/>
            <person name="Passarelli B."/>
            <person name="Koh W."/>
            <person name="Fan H.C."/>
            <person name="Wang J."/>
            <person name="Gui Y."/>
            <person name="Lee K.H."/>
            <person name="Betenbaugh M.J."/>
            <person name="Quake S.R."/>
            <person name="Famili I."/>
            <person name="Palsson B.O."/>
            <person name="Wang J."/>
        </authorList>
    </citation>
    <scope>NUCLEOTIDE SEQUENCE [LARGE SCALE GENOMIC DNA]</scope>
    <source>
        <strain evidence="2">CHO K1 cell line</strain>
    </source>
</reference>
<organism evidence="1 2">
    <name type="scientific">Cricetulus griseus</name>
    <name type="common">Chinese hamster</name>
    <name type="synonym">Cricetulus barabensis griseus</name>
    <dbReference type="NCBI Taxonomy" id="10029"/>
    <lineage>
        <taxon>Eukaryota</taxon>
        <taxon>Metazoa</taxon>
        <taxon>Chordata</taxon>
        <taxon>Craniata</taxon>
        <taxon>Vertebrata</taxon>
        <taxon>Euteleostomi</taxon>
        <taxon>Mammalia</taxon>
        <taxon>Eutheria</taxon>
        <taxon>Euarchontoglires</taxon>
        <taxon>Glires</taxon>
        <taxon>Rodentia</taxon>
        <taxon>Myomorpha</taxon>
        <taxon>Muroidea</taxon>
        <taxon>Cricetidae</taxon>
        <taxon>Cricetinae</taxon>
        <taxon>Cricetulus</taxon>
    </lineage>
</organism>